<evidence type="ECO:0000256" key="1">
    <source>
        <dbReference type="ARBA" id="ARBA00009242"/>
    </source>
</evidence>
<keyword evidence="4" id="KW-1185">Reference proteome</keyword>
<dbReference type="SUPFAM" id="SSF49785">
    <property type="entry name" value="Galactose-binding domain-like"/>
    <property type="match status" value="1"/>
</dbReference>
<dbReference type="InterPro" id="IPR008979">
    <property type="entry name" value="Galactose-bd-like_sf"/>
</dbReference>
<dbReference type="InterPro" id="IPR015908">
    <property type="entry name" value="Allantoicase_dom"/>
</dbReference>
<evidence type="ECO:0000313" key="3">
    <source>
        <dbReference type="EMBL" id="CCD25414.1"/>
    </source>
</evidence>
<evidence type="ECO:0000313" key="4">
    <source>
        <dbReference type="Proteomes" id="UP000000689"/>
    </source>
</evidence>
<dbReference type="GeneID" id="11499153"/>
<accession>G0WCA3</accession>
<dbReference type="Gene3D" id="2.60.120.260">
    <property type="entry name" value="Galactose-binding domain-like"/>
    <property type="match status" value="1"/>
</dbReference>
<dbReference type="EMBL" id="HE580272">
    <property type="protein sequence ID" value="CCD25414.1"/>
    <property type="molecule type" value="Genomic_DNA"/>
</dbReference>
<dbReference type="STRING" id="1071378.G0WCA3"/>
<dbReference type="KEGG" id="ndi:NDAI_0F00950"/>
<gene>
    <name evidence="3" type="primary">NDAI0F00950</name>
    <name evidence="3" type="ordered locus">NDAI_0F00950</name>
</gene>
<dbReference type="eggNOG" id="KOG4145">
    <property type="taxonomic scope" value="Eukaryota"/>
</dbReference>
<protein>
    <recommendedName>
        <fullName evidence="2">Allantoicase domain-containing protein</fullName>
    </recommendedName>
</protein>
<dbReference type="GO" id="GO:0004037">
    <property type="term" value="F:allantoicase activity"/>
    <property type="evidence" value="ECO:0007669"/>
    <property type="project" value="EnsemblFungi"/>
</dbReference>
<dbReference type="HOGENOM" id="CLU_038797_3_0_1"/>
<dbReference type="OMA" id="SADHTDW"/>
<sequence>MYPDGGIARFKLYGKVSSPIVSGNQQVGIDLASVVNGAVAWSYSDQHFGSADNLLLPGRGHDMSDGWETKRSRSADHTDWVIIKLGRQSSYIQKVIVDTAHYRGNFPQYITVHGYHNEPTDNTDCVELVGKVKVGPDQEHVYNIERDVNIAYIKLTIIPDGGVKRLRVWGR</sequence>
<dbReference type="OrthoDB" id="10266039at2759"/>
<dbReference type="RefSeq" id="XP_003670657.1">
    <property type="nucleotide sequence ID" value="XM_003670609.1"/>
</dbReference>
<feature type="domain" description="Allantoicase" evidence="2">
    <location>
        <begin position="37"/>
        <end position="171"/>
    </location>
</feature>
<dbReference type="Pfam" id="PF03561">
    <property type="entry name" value="Allantoicase"/>
    <property type="match status" value="1"/>
</dbReference>
<dbReference type="InterPro" id="IPR005164">
    <property type="entry name" value="Allantoicase"/>
</dbReference>
<dbReference type="PANTHER" id="PTHR12045:SF3">
    <property type="entry name" value="INACTIVE ALLANTOICASE-RELATED"/>
    <property type="match status" value="1"/>
</dbReference>
<evidence type="ECO:0000259" key="2">
    <source>
        <dbReference type="Pfam" id="PF03561"/>
    </source>
</evidence>
<comment type="similarity">
    <text evidence="1">Belongs to the allantoicase family.</text>
</comment>
<dbReference type="GO" id="GO:0000256">
    <property type="term" value="P:allantoin catabolic process"/>
    <property type="evidence" value="ECO:0007669"/>
    <property type="project" value="EnsemblFungi"/>
</dbReference>
<name>G0WCA3_NAUDC</name>
<organism evidence="3 4">
    <name type="scientific">Naumovozyma dairenensis (strain ATCC 10597 / BCRC 20456 / CBS 421 / NBRC 0211 / NRRL Y-12639)</name>
    <name type="common">Saccharomyces dairenensis</name>
    <dbReference type="NCBI Taxonomy" id="1071378"/>
    <lineage>
        <taxon>Eukaryota</taxon>
        <taxon>Fungi</taxon>
        <taxon>Dikarya</taxon>
        <taxon>Ascomycota</taxon>
        <taxon>Saccharomycotina</taxon>
        <taxon>Saccharomycetes</taxon>
        <taxon>Saccharomycetales</taxon>
        <taxon>Saccharomycetaceae</taxon>
        <taxon>Naumovozyma</taxon>
    </lineage>
</organism>
<dbReference type="AlphaFoldDB" id="G0WCA3"/>
<dbReference type="PANTHER" id="PTHR12045">
    <property type="entry name" value="ALLANTOICASE"/>
    <property type="match status" value="1"/>
</dbReference>
<dbReference type="Proteomes" id="UP000000689">
    <property type="component" value="Chromosome 6"/>
</dbReference>
<reference evidence="3 4" key="1">
    <citation type="journal article" date="2011" name="Proc. Natl. Acad. Sci. U.S.A.">
        <title>Evolutionary erosion of yeast sex chromosomes by mating-type switching accidents.</title>
        <authorList>
            <person name="Gordon J.L."/>
            <person name="Armisen D."/>
            <person name="Proux-Wera E."/>
            <person name="Oheigeartaigh S.S."/>
            <person name="Byrne K.P."/>
            <person name="Wolfe K.H."/>
        </authorList>
    </citation>
    <scope>NUCLEOTIDE SEQUENCE [LARGE SCALE GENOMIC DNA]</scope>
    <source>
        <strain evidence="4">ATCC 10597 / BCRC 20456 / CBS 421 / NBRC 0211 / NRRL Y-12639</strain>
    </source>
</reference>
<proteinExistence type="inferred from homology"/>